<evidence type="ECO:0000313" key="2">
    <source>
        <dbReference type="Proteomes" id="UP000184600"/>
    </source>
</evidence>
<dbReference type="AlphaFoldDB" id="A0A1M7YW32"/>
<reference evidence="2" key="1">
    <citation type="submission" date="2016-12" db="EMBL/GenBank/DDBJ databases">
        <authorList>
            <person name="Rodrigo-Torres L."/>
            <person name="Arahal R.D."/>
            <person name="Lucena T."/>
        </authorList>
    </citation>
    <scope>NUCLEOTIDE SEQUENCE [LARGE SCALE GENOMIC DNA]</scope>
</reference>
<name>A0A1M7YW32_9VIBR</name>
<sequence length="99" mass="10976">MLNQLLGSLRRFAQLRKKEVKQGLYSSEFAASLVQSYSDSMMKGMHLVGGEAYIAAIQSEANKQCCSVCPGYQKSKKVKSKKNRIPLSGKFAEPNLNMV</sequence>
<dbReference type="Proteomes" id="UP000184600">
    <property type="component" value="Unassembled WGS sequence"/>
</dbReference>
<proteinExistence type="predicted"/>
<protein>
    <submittedName>
        <fullName evidence="1">Uncharacterized protein</fullName>
    </submittedName>
</protein>
<keyword evidence="2" id="KW-1185">Reference proteome</keyword>
<dbReference type="RefSeq" id="WP_143169320.1">
    <property type="nucleotide sequence ID" value="NZ_AP024897.1"/>
</dbReference>
<dbReference type="OrthoDB" id="5904275at2"/>
<evidence type="ECO:0000313" key="1">
    <source>
        <dbReference type="EMBL" id="SHO56798.1"/>
    </source>
</evidence>
<gene>
    <name evidence="1" type="ORF">VQ7734_02567</name>
</gene>
<organism evidence="1 2">
    <name type="scientific">Vibrio quintilis</name>
    <dbReference type="NCBI Taxonomy" id="1117707"/>
    <lineage>
        <taxon>Bacteria</taxon>
        <taxon>Pseudomonadati</taxon>
        <taxon>Pseudomonadota</taxon>
        <taxon>Gammaproteobacteria</taxon>
        <taxon>Vibrionales</taxon>
        <taxon>Vibrionaceae</taxon>
        <taxon>Vibrio</taxon>
    </lineage>
</organism>
<dbReference type="EMBL" id="FRFG01000028">
    <property type="protein sequence ID" value="SHO56798.1"/>
    <property type="molecule type" value="Genomic_DNA"/>
</dbReference>
<accession>A0A1M7YW32</accession>